<evidence type="ECO:0000313" key="2">
    <source>
        <dbReference type="EMBL" id="CAB1457043.1"/>
    </source>
</evidence>
<comment type="caution">
    <text evidence="2">The sequence shown here is derived from an EMBL/GenBank/DDBJ whole genome shotgun (WGS) entry which is preliminary data.</text>
</comment>
<evidence type="ECO:0000313" key="3">
    <source>
        <dbReference type="Proteomes" id="UP001153269"/>
    </source>
</evidence>
<dbReference type="Gene3D" id="2.60.40.1760">
    <property type="entry name" value="glycosyl hydrolase (family 31)"/>
    <property type="match status" value="1"/>
</dbReference>
<keyword evidence="1" id="KW-1133">Transmembrane helix</keyword>
<gene>
    <name evidence="2" type="ORF">PLEPLA_LOCUS44847</name>
</gene>
<keyword evidence="1" id="KW-0812">Transmembrane</keyword>
<organism evidence="2 3">
    <name type="scientific">Pleuronectes platessa</name>
    <name type="common">European plaice</name>
    <dbReference type="NCBI Taxonomy" id="8262"/>
    <lineage>
        <taxon>Eukaryota</taxon>
        <taxon>Metazoa</taxon>
        <taxon>Chordata</taxon>
        <taxon>Craniata</taxon>
        <taxon>Vertebrata</taxon>
        <taxon>Euteleostomi</taxon>
        <taxon>Actinopterygii</taxon>
        <taxon>Neopterygii</taxon>
        <taxon>Teleostei</taxon>
        <taxon>Neoteleostei</taxon>
        <taxon>Acanthomorphata</taxon>
        <taxon>Carangaria</taxon>
        <taxon>Pleuronectiformes</taxon>
        <taxon>Pleuronectoidei</taxon>
        <taxon>Pleuronectidae</taxon>
        <taxon>Pleuronectes</taxon>
    </lineage>
</organism>
<evidence type="ECO:0000256" key="1">
    <source>
        <dbReference type="SAM" id="Phobius"/>
    </source>
</evidence>
<dbReference type="GO" id="GO:0003824">
    <property type="term" value="F:catalytic activity"/>
    <property type="evidence" value="ECO:0007669"/>
    <property type="project" value="InterPro"/>
</dbReference>
<keyword evidence="3" id="KW-1185">Reference proteome</keyword>
<dbReference type="GO" id="GO:0030246">
    <property type="term" value="F:carbohydrate binding"/>
    <property type="evidence" value="ECO:0007669"/>
    <property type="project" value="InterPro"/>
</dbReference>
<name>A0A9N7VXL0_PLEPL</name>
<dbReference type="GO" id="GO:0005975">
    <property type="term" value="P:carbohydrate metabolic process"/>
    <property type="evidence" value="ECO:0007669"/>
    <property type="project" value="InterPro"/>
</dbReference>
<dbReference type="Proteomes" id="UP001153269">
    <property type="component" value="Unassembled WGS sequence"/>
</dbReference>
<dbReference type="InterPro" id="IPR011013">
    <property type="entry name" value="Gal_mutarotase_sf_dom"/>
</dbReference>
<protein>
    <submittedName>
        <fullName evidence="2">Uncharacterized protein</fullName>
    </submittedName>
</protein>
<sequence length="158" mass="17158">MADELGQSPKNWTETQCKPVLIIIIIVSSTIVLSISITSITILSIRSAGGLYPGYKMGPLAPTMQGQAATLTRAKPSYLPRDISTLSLKVTEEPAGCLHLTYLQLSTTLASSLVSGLGEHYTSLLLDHNWTSLTLWNRDMAPHQCLLVSVTGPRDQQH</sequence>
<accession>A0A9N7VXL0</accession>
<keyword evidence="1" id="KW-0472">Membrane</keyword>
<proteinExistence type="predicted"/>
<dbReference type="SUPFAM" id="SSF74650">
    <property type="entry name" value="Galactose mutarotase-like"/>
    <property type="match status" value="1"/>
</dbReference>
<reference evidence="2" key="1">
    <citation type="submission" date="2020-03" db="EMBL/GenBank/DDBJ databases">
        <authorList>
            <person name="Weist P."/>
        </authorList>
    </citation>
    <scope>NUCLEOTIDE SEQUENCE</scope>
</reference>
<feature type="transmembrane region" description="Helical" evidence="1">
    <location>
        <begin position="20"/>
        <end position="43"/>
    </location>
</feature>
<dbReference type="EMBL" id="CADEAL010004324">
    <property type="protein sequence ID" value="CAB1457043.1"/>
    <property type="molecule type" value="Genomic_DNA"/>
</dbReference>
<dbReference type="AlphaFoldDB" id="A0A9N7VXL0"/>